<dbReference type="EMBL" id="CZBP01000005">
    <property type="protein sequence ID" value="CUP83505.1"/>
    <property type="molecule type" value="Genomic_DNA"/>
</dbReference>
<dbReference type="AlphaFoldDB" id="A0A174RK54"/>
<name>A0A174RK54_9FIRM</name>
<accession>A0A174RK54</accession>
<evidence type="ECO:0000313" key="1">
    <source>
        <dbReference type="EMBL" id="CUP83505.1"/>
    </source>
</evidence>
<organism evidence="1 2">
    <name type="scientific">Blautia obeum</name>
    <dbReference type="NCBI Taxonomy" id="40520"/>
    <lineage>
        <taxon>Bacteria</taxon>
        <taxon>Bacillati</taxon>
        <taxon>Bacillota</taxon>
        <taxon>Clostridia</taxon>
        <taxon>Lachnospirales</taxon>
        <taxon>Lachnospiraceae</taxon>
        <taxon>Blautia</taxon>
    </lineage>
</organism>
<evidence type="ECO:0000313" key="2">
    <source>
        <dbReference type="Proteomes" id="UP000095762"/>
    </source>
</evidence>
<proteinExistence type="predicted"/>
<dbReference type="Proteomes" id="UP000095762">
    <property type="component" value="Unassembled WGS sequence"/>
</dbReference>
<sequence>MNYEQLLTAADQEGLLVKEQPLTEHDGLIRGSRIAIRKDIETQAEKSCVLAEEIGHYRTSSGNILDQNKEESRKQEYRARLYGYNLKIGLTGLISAYEAGCGNLCEMAEYLDATEEYLKEAIDCYKSKYGLCTSIDNYIIYFEPLAVIKLISIE</sequence>
<reference evidence="1 2" key="1">
    <citation type="submission" date="2015-09" db="EMBL/GenBank/DDBJ databases">
        <authorList>
            <consortium name="Pathogen Informatics"/>
        </authorList>
    </citation>
    <scope>NUCLEOTIDE SEQUENCE [LARGE SCALE GENOMIC DNA]</scope>
    <source>
        <strain evidence="1 2">2789STDY5834957</strain>
    </source>
</reference>
<dbReference type="RefSeq" id="WP_055059538.1">
    <property type="nucleotide sequence ID" value="NZ_CZBP01000005.1"/>
</dbReference>
<gene>
    <name evidence="1" type="ORF">ERS852569_00929</name>
</gene>
<protein>
    <submittedName>
        <fullName evidence="1">Domain of uncharacterized function (DUF955)</fullName>
    </submittedName>
</protein>